<evidence type="ECO:0000313" key="9">
    <source>
        <dbReference type="Proteomes" id="UP001316803"/>
    </source>
</evidence>
<dbReference type="EMBL" id="JAKLMC020000039">
    <property type="protein sequence ID" value="KAK5949141.1"/>
    <property type="molecule type" value="Genomic_DNA"/>
</dbReference>
<dbReference type="PANTHER" id="PTHR48039">
    <property type="entry name" value="RNA-BINDING MOTIF PROTEIN 14B"/>
    <property type="match status" value="1"/>
</dbReference>
<dbReference type="InterPro" id="IPR034808">
    <property type="entry name" value="Nop4p_RRM3"/>
</dbReference>
<gene>
    <name evidence="8" type="primary">NOP4</name>
    <name evidence="8" type="ORF">OHC33_009882</name>
</gene>
<protein>
    <submittedName>
        <fullName evidence="8">RNA recognition motif-containing protein</fullName>
    </submittedName>
</protein>
<keyword evidence="2" id="KW-0677">Repeat</keyword>
<evidence type="ECO:0000256" key="3">
    <source>
        <dbReference type="ARBA" id="ARBA00022884"/>
    </source>
</evidence>
<feature type="region of interest" description="Disordered" evidence="6">
    <location>
        <begin position="109"/>
        <end position="146"/>
    </location>
</feature>
<feature type="compositionally biased region" description="Basic and acidic residues" evidence="6">
    <location>
        <begin position="668"/>
        <end position="686"/>
    </location>
</feature>
<feature type="compositionally biased region" description="Basic residues" evidence="6">
    <location>
        <begin position="788"/>
        <end position="799"/>
    </location>
</feature>
<dbReference type="SUPFAM" id="SSF54928">
    <property type="entry name" value="RNA-binding domain, RBD"/>
    <property type="match status" value="3"/>
</dbReference>
<feature type="compositionally biased region" description="Basic and acidic residues" evidence="6">
    <location>
        <begin position="18"/>
        <end position="31"/>
    </location>
</feature>
<feature type="region of interest" description="Disordered" evidence="6">
    <location>
        <begin position="667"/>
        <end position="799"/>
    </location>
</feature>
<proteinExistence type="predicted"/>
<feature type="region of interest" description="Disordered" evidence="6">
    <location>
        <begin position="399"/>
        <end position="425"/>
    </location>
</feature>
<feature type="region of interest" description="Disordered" evidence="6">
    <location>
        <begin position="231"/>
        <end position="334"/>
    </location>
</feature>
<feature type="compositionally biased region" description="Acidic residues" evidence="6">
    <location>
        <begin position="260"/>
        <end position="271"/>
    </location>
</feature>
<sequence length="799" mass="89167">MEPATKRRKLSNEGIETVSEHKESTTEQDKRQSLFVRSIPASVTKEKLIEHFSQSYPLKHATIVLDPQTKVSRGFGFVTFTDAADAQAALAEFNNSLLEGRKIKVEPAEARHREVDENIDGKAHSKNTKGQELRAKREQQQEDNKPPKLIVRNLPWSIKTADDLAKLFLSYGKVKHAVVPKLPGEKGQAGFGIVIIRGKKNAERALEGVSGREIDGRTLAVDWAVDKETWQKVQQQGNEQEEATTEEAQVNGTVTLAADAADDASEDDADESGIALDNEKVGLEPADDTSSDGSDEEAADEEESEDEDDADLDEDDISGLAAPDTPASKSTYNTENTTVFLRNIPYDTTDESLTDHFQTHFGPTRYARVVYDHETERPRGTAFVCFRHEIDAKECVKNCPKQDAPDSRNHKSSAPSILQDTTLDPSGKYTLDGRLLHVTRALPKPEADRRATESASTRLAKQQSDKRRLYLLSEGTVSPGTTLYNQLSKTELDIRAGSAKQRQKLVKTNPNLGLSLTRLSIRNLPRWVDARALKALAREGIVGFASDVKEGRRAAISKEELARDGEIGRQAEAQRKAAGKGVVKQAKIVYESEMTGGKVAEWKGGRSRGYGFVEYWGHRSALMGLRWLNGHLVKRPKGEEAKGKDMDGDERGKRLIVEFAIENAQVVQRREEREKRDKWRRTKEAEGKDEEGKDEEGKDEVPAKGKARDREFKGKRDNKDKGGRSLVKGRGQAQTQDHKRKRDSKDEGRVNGADKKQKKGPDTSKATERDAKDQDEKNKVAARNRIIAQKRQKRRNRKG</sequence>
<evidence type="ECO:0000256" key="6">
    <source>
        <dbReference type="SAM" id="MobiDB-lite"/>
    </source>
</evidence>
<feature type="domain" description="RRM" evidence="7">
    <location>
        <begin position="32"/>
        <end position="110"/>
    </location>
</feature>
<keyword evidence="4" id="KW-0539">Nucleus</keyword>
<accession>A0AAN8EL01</accession>
<organism evidence="8 9">
    <name type="scientific">Knufia fluminis</name>
    <dbReference type="NCBI Taxonomy" id="191047"/>
    <lineage>
        <taxon>Eukaryota</taxon>
        <taxon>Fungi</taxon>
        <taxon>Dikarya</taxon>
        <taxon>Ascomycota</taxon>
        <taxon>Pezizomycotina</taxon>
        <taxon>Eurotiomycetes</taxon>
        <taxon>Chaetothyriomycetidae</taxon>
        <taxon>Chaetothyriales</taxon>
        <taxon>Trichomeriaceae</taxon>
        <taxon>Knufia</taxon>
    </lineage>
</organism>
<feature type="domain" description="RRM" evidence="7">
    <location>
        <begin position="337"/>
        <end position="443"/>
    </location>
</feature>
<evidence type="ECO:0000256" key="1">
    <source>
        <dbReference type="ARBA" id="ARBA00004123"/>
    </source>
</evidence>
<evidence type="ECO:0000256" key="4">
    <source>
        <dbReference type="ARBA" id="ARBA00023242"/>
    </source>
</evidence>
<feature type="domain" description="RRM" evidence="7">
    <location>
        <begin position="517"/>
        <end position="662"/>
    </location>
</feature>
<dbReference type="Pfam" id="PF00076">
    <property type="entry name" value="RRM_1"/>
    <property type="match status" value="3"/>
</dbReference>
<dbReference type="CDD" id="cd12677">
    <property type="entry name" value="RRM4_Nop4p"/>
    <property type="match status" value="1"/>
</dbReference>
<dbReference type="PANTHER" id="PTHR48039:SF5">
    <property type="entry name" value="RNA-BINDING PROTEIN 28"/>
    <property type="match status" value="1"/>
</dbReference>
<dbReference type="InterPro" id="IPR035979">
    <property type="entry name" value="RBD_domain_sf"/>
</dbReference>
<feature type="region of interest" description="Disordered" evidence="6">
    <location>
        <begin position="1"/>
        <end position="31"/>
    </location>
</feature>
<comment type="caution">
    <text evidence="8">The sequence shown here is derived from an EMBL/GenBank/DDBJ whole genome shotgun (WGS) entry which is preliminary data.</text>
</comment>
<feature type="domain" description="RRM" evidence="7">
    <location>
        <begin position="147"/>
        <end position="226"/>
    </location>
</feature>
<dbReference type="GO" id="GO:0003729">
    <property type="term" value="F:mRNA binding"/>
    <property type="evidence" value="ECO:0007669"/>
    <property type="project" value="TreeGrafter"/>
</dbReference>
<dbReference type="SMART" id="SM00360">
    <property type="entry name" value="RRM"/>
    <property type="match status" value="3"/>
</dbReference>
<dbReference type="Proteomes" id="UP001316803">
    <property type="component" value="Unassembled WGS sequence"/>
</dbReference>
<feature type="compositionally biased region" description="Polar residues" evidence="6">
    <location>
        <begin position="412"/>
        <end position="424"/>
    </location>
</feature>
<feature type="compositionally biased region" description="Acidic residues" evidence="6">
    <location>
        <begin position="285"/>
        <end position="317"/>
    </location>
</feature>
<comment type="subcellular location">
    <subcellularLocation>
        <location evidence="1">Nucleus</location>
    </subcellularLocation>
</comment>
<evidence type="ECO:0000313" key="8">
    <source>
        <dbReference type="EMBL" id="KAK5949141.1"/>
    </source>
</evidence>
<dbReference type="GO" id="GO:0005730">
    <property type="term" value="C:nucleolus"/>
    <property type="evidence" value="ECO:0007669"/>
    <property type="project" value="TreeGrafter"/>
</dbReference>
<dbReference type="PROSITE" id="PS50102">
    <property type="entry name" value="RRM"/>
    <property type="match status" value="4"/>
</dbReference>
<feature type="compositionally biased region" description="Basic and acidic residues" evidence="6">
    <location>
        <begin position="695"/>
        <end position="723"/>
    </location>
</feature>
<dbReference type="InterPro" id="IPR012677">
    <property type="entry name" value="Nucleotide-bd_a/b_plait_sf"/>
</dbReference>
<name>A0AAN8EL01_9EURO</name>
<keyword evidence="9" id="KW-1185">Reference proteome</keyword>
<dbReference type="AlphaFoldDB" id="A0AAN8EL01"/>
<evidence type="ECO:0000259" key="7">
    <source>
        <dbReference type="PROSITE" id="PS50102"/>
    </source>
</evidence>
<dbReference type="InterPro" id="IPR034809">
    <property type="entry name" value="Nop4_RRM4"/>
</dbReference>
<reference evidence="8 9" key="1">
    <citation type="submission" date="2022-12" db="EMBL/GenBank/DDBJ databases">
        <title>Genomic features and morphological characterization of a novel Knufia sp. strain isolated from spacecraft assembly facility.</title>
        <authorList>
            <person name="Teixeira M."/>
            <person name="Chander A.M."/>
            <person name="Stajich J.E."/>
            <person name="Venkateswaran K."/>
        </authorList>
    </citation>
    <scope>NUCLEOTIDE SEQUENCE [LARGE SCALE GENOMIC DNA]</scope>
    <source>
        <strain evidence="8 9">FJI-L2-BK-P2</strain>
    </source>
</reference>
<keyword evidence="3 5" id="KW-0694">RNA-binding</keyword>
<dbReference type="Gene3D" id="3.30.70.330">
    <property type="match status" value="4"/>
</dbReference>
<feature type="compositionally biased region" description="Basic and acidic residues" evidence="6">
    <location>
        <begin position="743"/>
        <end position="779"/>
    </location>
</feature>
<evidence type="ECO:0000256" key="2">
    <source>
        <dbReference type="ARBA" id="ARBA00022737"/>
    </source>
</evidence>
<dbReference type="CDD" id="cd12676">
    <property type="entry name" value="RRM3_Nop4p"/>
    <property type="match status" value="1"/>
</dbReference>
<evidence type="ECO:0000256" key="5">
    <source>
        <dbReference type="PROSITE-ProRule" id="PRU00176"/>
    </source>
</evidence>
<dbReference type="InterPro" id="IPR051945">
    <property type="entry name" value="RRM_MRD1_RNA_proc_ribogen"/>
</dbReference>
<dbReference type="InterPro" id="IPR000504">
    <property type="entry name" value="RRM_dom"/>
</dbReference>